<comment type="caution">
    <text evidence="2">The sequence shown here is derived from an EMBL/GenBank/DDBJ whole genome shotgun (WGS) entry which is preliminary data.</text>
</comment>
<feature type="region of interest" description="Disordered" evidence="1">
    <location>
        <begin position="1"/>
        <end position="35"/>
    </location>
</feature>
<dbReference type="Proteomes" id="UP000055048">
    <property type="component" value="Unassembled WGS sequence"/>
</dbReference>
<keyword evidence="3" id="KW-1185">Reference proteome</keyword>
<evidence type="ECO:0000313" key="2">
    <source>
        <dbReference type="EMBL" id="KRX39601.1"/>
    </source>
</evidence>
<dbReference type="OrthoDB" id="10358466at2759"/>
<accession>A0A0V0TL36</accession>
<sequence>MAQEDAGIKAAERQRKTRKYKSIESWTPGASGQSQLINGATGGQAVCRDPEAGCISHGHPPVVRSGQSGVVSSVCACVMKAVYRALNMAKDREEPHGTVRKQCRPGKSSGVQALDEQARAARYMNFKICLSF</sequence>
<evidence type="ECO:0000256" key="1">
    <source>
        <dbReference type="SAM" id="MobiDB-lite"/>
    </source>
</evidence>
<reference evidence="2 3" key="1">
    <citation type="submission" date="2015-01" db="EMBL/GenBank/DDBJ databases">
        <title>Evolution of Trichinella species and genotypes.</title>
        <authorList>
            <person name="Korhonen P.K."/>
            <person name="Edoardo P."/>
            <person name="Giuseppe L.R."/>
            <person name="Gasser R.B."/>
        </authorList>
    </citation>
    <scope>NUCLEOTIDE SEQUENCE [LARGE SCALE GENOMIC DNA]</scope>
    <source>
        <strain evidence="2">ISS417</strain>
    </source>
</reference>
<evidence type="ECO:0000313" key="3">
    <source>
        <dbReference type="Proteomes" id="UP000055048"/>
    </source>
</evidence>
<proteinExistence type="predicted"/>
<feature type="compositionally biased region" description="Polar residues" evidence="1">
    <location>
        <begin position="24"/>
        <end position="35"/>
    </location>
</feature>
<organism evidence="2 3">
    <name type="scientific">Trichinella murrelli</name>
    <dbReference type="NCBI Taxonomy" id="144512"/>
    <lineage>
        <taxon>Eukaryota</taxon>
        <taxon>Metazoa</taxon>
        <taxon>Ecdysozoa</taxon>
        <taxon>Nematoda</taxon>
        <taxon>Enoplea</taxon>
        <taxon>Dorylaimia</taxon>
        <taxon>Trichinellida</taxon>
        <taxon>Trichinellidae</taxon>
        <taxon>Trichinella</taxon>
    </lineage>
</organism>
<feature type="compositionally biased region" description="Basic and acidic residues" evidence="1">
    <location>
        <begin position="1"/>
        <end position="14"/>
    </location>
</feature>
<dbReference type="EMBL" id="JYDJ01000228">
    <property type="protein sequence ID" value="KRX39601.1"/>
    <property type="molecule type" value="Genomic_DNA"/>
</dbReference>
<dbReference type="AlphaFoldDB" id="A0A0V0TL36"/>
<gene>
    <name evidence="2" type="ORF">T05_3287</name>
</gene>
<protein>
    <submittedName>
        <fullName evidence="2">Uncharacterized protein</fullName>
    </submittedName>
</protein>
<name>A0A0V0TL36_9BILA</name>